<accession>A0A077NAL1</accession>
<evidence type="ECO:0000313" key="2">
    <source>
        <dbReference type="Proteomes" id="UP000028511"/>
    </source>
</evidence>
<protein>
    <submittedName>
        <fullName evidence="1">Uncharacterized protein</fullName>
    </submittedName>
</protein>
<comment type="caution">
    <text evidence="1">The sequence shown here is derived from an EMBL/GenBank/DDBJ whole genome shotgun (WGS) entry which is preliminary data.</text>
</comment>
<proteinExistence type="predicted"/>
<dbReference type="AlphaFoldDB" id="A0A077NAL1"/>
<sequence length="65" mass="7786">MLFAGRYHFKKSNGELDVDAMSLILEEHMKQHFWNDKCSSTRHFRGFFHRPPKKLAARLLLTCHR</sequence>
<gene>
    <name evidence="1" type="ORF">XBP1_1130009</name>
</gene>
<name>A0A077NAL1_XENBV</name>
<evidence type="ECO:0000313" key="1">
    <source>
        <dbReference type="EMBL" id="CDG95262.1"/>
    </source>
</evidence>
<dbReference type="RefSeq" id="WP_038214826.1">
    <property type="nucleotide sequence ID" value="NZ_CAWLWN010000103.1"/>
</dbReference>
<organism evidence="1 2">
    <name type="scientific">Xenorhabdus bovienii str. puntauvense</name>
    <dbReference type="NCBI Taxonomy" id="1398201"/>
    <lineage>
        <taxon>Bacteria</taxon>
        <taxon>Pseudomonadati</taxon>
        <taxon>Pseudomonadota</taxon>
        <taxon>Gammaproteobacteria</taxon>
        <taxon>Enterobacterales</taxon>
        <taxon>Morganellaceae</taxon>
        <taxon>Xenorhabdus</taxon>
    </lineage>
</organism>
<reference evidence="1" key="1">
    <citation type="submission" date="2013-07" db="EMBL/GenBank/DDBJ databases">
        <title>Sub-species coevolution in mutualistic symbiosis.</title>
        <authorList>
            <person name="Murfin K."/>
            <person name="Klassen J."/>
            <person name="Lee M."/>
            <person name="Forst S."/>
            <person name="Stock P."/>
            <person name="Goodrich-Blair H."/>
        </authorList>
    </citation>
    <scope>NUCLEOTIDE SEQUENCE [LARGE SCALE GENOMIC DNA]</scope>
    <source>
        <strain evidence="1">Puntauvense</strain>
    </source>
</reference>
<dbReference type="EMBL" id="CBSW010000017">
    <property type="protein sequence ID" value="CDG95262.1"/>
    <property type="molecule type" value="Genomic_DNA"/>
</dbReference>
<dbReference type="Proteomes" id="UP000028511">
    <property type="component" value="Unassembled WGS sequence"/>
</dbReference>
<dbReference type="HOGENOM" id="CLU_2848863_0_0_6"/>